<feature type="region of interest" description="Disordered" evidence="1">
    <location>
        <begin position="1"/>
        <end position="98"/>
    </location>
</feature>
<proteinExistence type="predicted"/>
<reference evidence="2 3" key="1">
    <citation type="submission" date="2014-04" db="EMBL/GenBank/DDBJ databases">
        <authorList>
            <consortium name="DOE Joint Genome Institute"/>
            <person name="Kuo A."/>
            <person name="Gay G."/>
            <person name="Dore J."/>
            <person name="Kohler A."/>
            <person name="Nagy L.G."/>
            <person name="Floudas D."/>
            <person name="Copeland A."/>
            <person name="Barry K.W."/>
            <person name="Cichocki N."/>
            <person name="Veneault-Fourrey C."/>
            <person name="LaButti K."/>
            <person name="Lindquist E.A."/>
            <person name="Lipzen A."/>
            <person name="Lundell T."/>
            <person name="Morin E."/>
            <person name="Murat C."/>
            <person name="Sun H."/>
            <person name="Tunlid A."/>
            <person name="Henrissat B."/>
            <person name="Grigoriev I.V."/>
            <person name="Hibbett D.S."/>
            <person name="Martin F."/>
            <person name="Nordberg H.P."/>
            <person name="Cantor M.N."/>
            <person name="Hua S.X."/>
        </authorList>
    </citation>
    <scope>NUCLEOTIDE SEQUENCE [LARGE SCALE GENOMIC DNA]</scope>
    <source>
        <strain evidence="3">h7</strain>
    </source>
</reference>
<reference evidence="3" key="2">
    <citation type="submission" date="2015-01" db="EMBL/GenBank/DDBJ databases">
        <title>Evolutionary Origins and Diversification of the Mycorrhizal Mutualists.</title>
        <authorList>
            <consortium name="DOE Joint Genome Institute"/>
            <consortium name="Mycorrhizal Genomics Consortium"/>
            <person name="Kohler A."/>
            <person name="Kuo A."/>
            <person name="Nagy L.G."/>
            <person name="Floudas D."/>
            <person name="Copeland A."/>
            <person name="Barry K.W."/>
            <person name="Cichocki N."/>
            <person name="Veneault-Fourrey C."/>
            <person name="LaButti K."/>
            <person name="Lindquist E.A."/>
            <person name="Lipzen A."/>
            <person name="Lundell T."/>
            <person name="Morin E."/>
            <person name="Murat C."/>
            <person name="Riley R."/>
            <person name="Ohm R."/>
            <person name="Sun H."/>
            <person name="Tunlid A."/>
            <person name="Henrissat B."/>
            <person name="Grigoriev I.V."/>
            <person name="Hibbett D.S."/>
            <person name="Martin F."/>
        </authorList>
    </citation>
    <scope>NUCLEOTIDE SEQUENCE [LARGE SCALE GENOMIC DNA]</scope>
    <source>
        <strain evidence="3">h7</strain>
    </source>
</reference>
<protein>
    <submittedName>
        <fullName evidence="2">Uncharacterized protein</fullName>
    </submittedName>
</protein>
<dbReference type="OrthoDB" id="2505473at2759"/>
<sequence>MSDATTQSAVARGRGRGKSRGGLGKYLRARGRGRGSGRPAEFSTRLVLEGERKPSLTEEEEAELAKELAEKYSRRQLGTNADRYKEEEPELDSDGEPIVEPEVDLSAFLEKQRISDDIGPSIRIAEAKDYDDDDVDTSLANITSKSLGNPAQAASKKGKVEQIVWDEELDTMNREKKAAEATWDLKTRFRAKSEKLKAKPVKSNILAARSRKQEYKEAPALPLPEGAQPVAKSQLDEMEDFLDDLLS</sequence>
<accession>A0A0C3CEL5</accession>
<dbReference type="AlphaFoldDB" id="A0A0C3CEL5"/>
<dbReference type="Proteomes" id="UP000053424">
    <property type="component" value="Unassembled WGS sequence"/>
</dbReference>
<feature type="compositionally biased region" description="Acidic residues" evidence="1">
    <location>
        <begin position="87"/>
        <end position="98"/>
    </location>
</feature>
<evidence type="ECO:0000313" key="2">
    <source>
        <dbReference type="EMBL" id="KIM42071.1"/>
    </source>
</evidence>
<feature type="compositionally biased region" description="Basic and acidic residues" evidence="1">
    <location>
        <begin position="63"/>
        <end position="73"/>
    </location>
</feature>
<organism evidence="2 3">
    <name type="scientific">Hebeloma cylindrosporum</name>
    <dbReference type="NCBI Taxonomy" id="76867"/>
    <lineage>
        <taxon>Eukaryota</taxon>
        <taxon>Fungi</taxon>
        <taxon>Dikarya</taxon>
        <taxon>Basidiomycota</taxon>
        <taxon>Agaricomycotina</taxon>
        <taxon>Agaricomycetes</taxon>
        <taxon>Agaricomycetidae</taxon>
        <taxon>Agaricales</taxon>
        <taxon>Agaricineae</taxon>
        <taxon>Hymenogastraceae</taxon>
        <taxon>Hebeloma</taxon>
    </lineage>
</organism>
<keyword evidence="3" id="KW-1185">Reference proteome</keyword>
<name>A0A0C3CEL5_HEBCY</name>
<dbReference type="HOGENOM" id="CLU_102303_0_0_1"/>
<gene>
    <name evidence="2" type="ORF">M413DRAFT_445237</name>
</gene>
<dbReference type="EMBL" id="KN831779">
    <property type="protein sequence ID" value="KIM42071.1"/>
    <property type="molecule type" value="Genomic_DNA"/>
</dbReference>
<evidence type="ECO:0000256" key="1">
    <source>
        <dbReference type="SAM" id="MobiDB-lite"/>
    </source>
</evidence>
<feature type="region of interest" description="Disordered" evidence="1">
    <location>
        <begin position="207"/>
        <end position="234"/>
    </location>
</feature>
<evidence type="ECO:0000313" key="3">
    <source>
        <dbReference type="Proteomes" id="UP000053424"/>
    </source>
</evidence>